<reference evidence="1" key="1">
    <citation type="submission" date="2021-02" db="EMBL/GenBank/DDBJ databases">
        <authorList>
            <person name="Nowell W R."/>
        </authorList>
    </citation>
    <scope>NUCLEOTIDE SEQUENCE</scope>
</reference>
<gene>
    <name evidence="1" type="ORF">SRO942_LOCUS27046</name>
</gene>
<organism evidence="1 2">
    <name type="scientific">Didymodactylos carnosus</name>
    <dbReference type="NCBI Taxonomy" id="1234261"/>
    <lineage>
        <taxon>Eukaryota</taxon>
        <taxon>Metazoa</taxon>
        <taxon>Spiralia</taxon>
        <taxon>Gnathifera</taxon>
        <taxon>Rotifera</taxon>
        <taxon>Eurotatoria</taxon>
        <taxon>Bdelloidea</taxon>
        <taxon>Philodinida</taxon>
        <taxon>Philodinidae</taxon>
        <taxon>Didymodactylos</taxon>
    </lineage>
</organism>
<dbReference type="Proteomes" id="UP000681722">
    <property type="component" value="Unassembled WGS sequence"/>
</dbReference>
<evidence type="ECO:0000313" key="2">
    <source>
        <dbReference type="Proteomes" id="UP000681722"/>
    </source>
</evidence>
<proteinExistence type="predicted"/>
<sequence length="81" mass="9208">MSTFSNEKHVNSPHPNIYIVIDLLQQEQSLTSITRVRDDMVAGAPKCRKNKIITDECLMKLWQRCDDGRIDISAFLKAAGM</sequence>
<dbReference type="EMBL" id="CAJOBC010020776">
    <property type="protein sequence ID" value="CAF4048161.1"/>
    <property type="molecule type" value="Genomic_DNA"/>
</dbReference>
<protein>
    <submittedName>
        <fullName evidence="1">Uncharacterized protein</fullName>
    </submittedName>
</protein>
<feature type="non-terminal residue" evidence="1">
    <location>
        <position position="81"/>
    </location>
</feature>
<name>A0A8S2PGW5_9BILA</name>
<dbReference type="OrthoDB" id="10032346at2759"/>
<comment type="caution">
    <text evidence="1">The sequence shown here is derived from an EMBL/GenBank/DDBJ whole genome shotgun (WGS) entry which is preliminary data.</text>
</comment>
<accession>A0A8S2PGW5</accession>
<evidence type="ECO:0000313" key="1">
    <source>
        <dbReference type="EMBL" id="CAF4048161.1"/>
    </source>
</evidence>
<dbReference type="AlphaFoldDB" id="A0A8S2PGW5"/>